<dbReference type="GeneID" id="37270540"/>
<dbReference type="RefSeq" id="XP_025596789.1">
    <property type="nucleotide sequence ID" value="XM_025742996.1"/>
</dbReference>
<accession>A0A316Z437</accession>
<dbReference type="Proteomes" id="UP000245946">
    <property type="component" value="Unassembled WGS sequence"/>
</dbReference>
<keyword evidence="3" id="KW-1185">Reference proteome</keyword>
<sequence length="212" mass="22935">MPSAAAHSCSGVGSTSRIGAMGWYQTRRAVTRPSQLRTRLSLPLASTSSFQDRPPAGAHRKAPQGLRRSGIAGRSPGAMPALNRILAGLLCLSLWRKGPLCCAASCSCCNDVESAEAARAQRDVARLEARRAKTERRTQHDRQRHERKTSKLERKRAKAEKRHSRRAARSRRRHGNVPDADAAAHSQARAAAPSSEPALPSYGEATDTGGRT</sequence>
<proteinExistence type="predicted"/>
<feature type="compositionally biased region" description="Basic and acidic residues" evidence="1">
    <location>
        <begin position="130"/>
        <end position="152"/>
    </location>
</feature>
<feature type="compositionally biased region" description="Basic residues" evidence="1">
    <location>
        <begin position="153"/>
        <end position="175"/>
    </location>
</feature>
<organism evidence="2 3">
    <name type="scientific">Tilletiopsis washingtonensis</name>
    <dbReference type="NCBI Taxonomy" id="58919"/>
    <lineage>
        <taxon>Eukaryota</taxon>
        <taxon>Fungi</taxon>
        <taxon>Dikarya</taxon>
        <taxon>Basidiomycota</taxon>
        <taxon>Ustilaginomycotina</taxon>
        <taxon>Exobasidiomycetes</taxon>
        <taxon>Entylomatales</taxon>
        <taxon>Entylomatales incertae sedis</taxon>
        <taxon>Tilletiopsis</taxon>
    </lineage>
</organism>
<dbReference type="AlphaFoldDB" id="A0A316Z437"/>
<evidence type="ECO:0000313" key="3">
    <source>
        <dbReference type="Proteomes" id="UP000245946"/>
    </source>
</evidence>
<dbReference type="EMBL" id="KZ819299">
    <property type="protein sequence ID" value="PWN96510.1"/>
    <property type="molecule type" value="Genomic_DNA"/>
</dbReference>
<reference evidence="2 3" key="1">
    <citation type="journal article" date="2018" name="Mol. Biol. Evol.">
        <title>Broad Genomic Sampling Reveals a Smut Pathogenic Ancestry of the Fungal Clade Ustilaginomycotina.</title>
        <authorList>
            <person name="Kijpornyongpan T."/>
            <person name="Mondo S.J."/>
            <person name="Barry K."/>
            <person name="Sandor L."/>
            <person name="Lee J."/>
            <person name="Lipzen A."/>
            <person name="Pangilinan J."/>
            <person name="LaButti K."/>
            <person name="Hainaut M."/>
            <person name="Henrissat B."/>
            <person name="Grigoriev I.V."/>
            <person name="Spatafora J.W."/>
            <person name="Aime M.C."/>
        </authorList>
    </citation>
    <scope>NUCLEOTIDE SEQUENCE [LARGE SCALE GENOMIC DNA]</scope>
    <source>
        <strain evidence="2 3">MCA 4186</strain>
    </source>
</reference>
<feature type="compositionally biased region" description="Low complexity" evidence="1">
    <location>
        <begin position="180"/>
        <end position="201"/>
    </location>
</feature>
<gene>
    <name evidence="2" type="ORF">FA09DRAFT_331369</name>
</gene>
<evidence type="ECO:0000313" key="2">
    <source>
        <dbReference type="EMBL" id="PWN96510.1"/>
    </source>
</evidence>
<protein>
    <submittedName>
        <fullName evidence="2">Uncharacterized protein</fullName>
    </submittedName>
</protein>
<name>A0A316Z437_9BASI</name>
<feature type="region of interest" description="Disordered" evidence="1">
    <location>
        <begin position="44"/>
        <end position="76"/>
    </location>
</feature>
<evidence type="ECO:0000256" key="1">
    <source>
        <dbReference type="SAM" id="MobiDB-lite"/>
    </source>
</evidence>
<dbReference type="OrthoDB" id="10466098at2759"/>
<feature type="region of interest" description="Disordered" evidence="1">
    <location>
        <begin position="130"/>
        <end position="212"/>
    </location>
</feature>